<dbReference type="Proteomes" id="UP000632766">
    <property type="component" value="Unassembled WGS sequence"/>
</dbReference>
<accession>A0A8J7L9U1</accession>
<gene>
    <name evidence="1" type="ORF">I8748_28120</name>
</gene>
<sequence>MNNQNVLQTEFDFILPKGLIDASGKVHRQGVMRLTTARDEICVQKDHRVQKEPVYGVLVTLSLVITRLGELSSVTPELLENLFSRDLAYLREFYNRINQQGNADIPVQCPRCNNNFSVELSLAGE</sequence>
<comment type="caution">
    <text evidence="1">The sequence shown here is derived from an EMBL/GenBank/DDBJ whole genome shotgun (WGS) entry which is preliminary data.</text>
</comment>
<organism evidence="1 2">
    <name type="scientific">Amazonocrinis nigriterrae CENA67</name>
    <dbReference type="NCBI Taxonomy" id="2794033"/>
    <lineage>
        <taxon>Bacteria</taxon>
        <taxon>Bacillati</taxon>
        <taxon>Cyanobacteriota</taxon>
        <taxon>Cyanophyceae</taxon>
        <taxon>Nostocales</taxon>
        <taxon>Nostocaceae</taxon>
        <taxon>Amazonocrinis</taxon>
        <taxon>Amazonocrinis nigriterrae</taxon>
    </lineage>
</organism>
<keyword evidence="2" id="KW-1185">Reference proteome</keyword>
<proteinExistence type="predicted"/>
<dbReference type="AlphaFoldDB" id="A0A8J7L9U1"/>
<evidence type="ECO:0000313" key="2">
    <source>
        <dbReference type="Proteomes" id="UP000632766"/>
    </source>
</evidence>
<name>A0A8J7L9U1_9NOST</name>
<protein>
    <submittedName>
        <fullName evidence="1">Phage tail assembly protein</fullName>
    </submittedName>
</protein>
<dbReference type="RefSeq" id="WP_198127763.1">
    <property type="nucleotide sequence ID" value="NZ_JAECZC010000081.1"/>
</dbReference>
<reference evidence="1 2" key="1">
    <citation type="journal article" date="2021" name="Int. J. Syst. Evol. Microbiol.">
        <title>Amazonocrinis nigriterrae gen. nov., sp. nov., Atlanticothrix silvestris gen. nov., sp. nov. and Dendronalium phyllosphericum gen. nov., sp. nov., nostocacean cyanobacteria from Brazilian environments.</title>
        <authorList>
            <person name="Alvarenga D.O."/>
            <person name="Andreote A.P.D."/>
            <person name="Branco L.H.Z."/>
            <person name="Delbaje E."/>
            <person name="Cruz R.B."/>
            <person name="Varani A.M."/>
            <person name="Fiore M.F."/>
        </authorList>
    </citation>
    <scope>NUCLEOTIDE SEQUENCE [LARGE SCALE GENOMIC DNA]</scope>
    <source>
        <strain evidence="1 2">CENA67</strain>
    </source>
</reference>
<dbReference type="EMBL" id="JAECZC010000081">
    <property type="protein sequence ID" value="MBH8565984.1"/>
    <property type="molecule type" value="Genomic_DNA"/>
</dbReference>
<evidence type="ECO:0000313" key="1">
    <source>
        <dbReference type="EMBL" id="MBH8565984.1"/>
    </source>
</evidence>